<organism evidence="3 4">
    <name type="scientific">Liparis tanakae</name>
    <name type="common">Tanaka's snailfish</name>
    <dbReference type="NCBI Taxonomy" id="230148"/>
    <lineage>
        <taxon>Eukaryota</taxon>
        <taxon>Metazoa</taxon>
        <taxon>Chordata</taxon>
        <taxon>Craniata</taxon>
        <taxon>Vertebrata</taxon>
        <taxon>Euteleostomi</taxon>
        <taxon>Actinopterygii</taxon>
        <taxon>Neopterygii</taxon>
        <taxon>Teleostei</taxon>
        <taxon>Neoteleostei</taxon>
        <taxon>Acanthomorphata</taxon>
        <taxon>Eupercaria</taxon>
        <taxon>Perciformes</taxon>
        <taxon>Cottioidei</taxon>
        <taxon>Cottales</taxon>
        <taxon>Liparidae</taxon>
        <taxon>Liparis</taxon>
    </lineage>
</organism>
<evidence type="ECO:0000256" key="2">
    <source>
        <dbReference type="SAM" id="SignalP"/>
    </source>
</evidence>
<gene>
    <name evidence="3" type="ORF">EYF80_062247</name>
</gene>
<evidence type="ECO:0000256" key="1">
    <source>
        <dbReference type="SAM" id="MobiDB-lite"/>
    </source>
</evidence>
<accession>A0A4Z2EFA1</accession>
<dbReference type="EMBL" id="SRLO01008010">
    <property type="protein sequence ID" value="TNN27607.1"/>
    <property type="molecule type" value="Genomic_DNA"/>
</dbReference>
<keyword evidence="2" id="KW-0732">Signal</keyword>
<feature type="chain" id="PRO_5021455300" evidence="2">
    <location>
        <begin position="23"/>
        <end position="143"/>
    </location>
</feature>
<protein>
    <submittedName>
        <fullName evidence="3">Uncharacterized protein</fullName>
    </submittedName>
</protein>
<feature type="region of interest" description="Disordered" evidence="1">
    <location>
        <begin position="87"/>
        <end position="143"/>
    </location>
</feature>
<reference evidence="3 4" key="1">
    <citation type="submission" date="2019-03" db="EMBL/GenBank/DDBJ databases">
        <title>First draft genome of Liparis tanakae, snailfish: a comprehensive survey of snailfish specific genes.</title>
        <authorList>
            <person name="Kim W."/>
            <person name="Song I."/>
            <person name="Jeong J.-H."/>
            <person name="Kim D."/>
            <person name="Kim S."/>
            <person name="Ryu S."/>
            <person name="Song J.Y."/>
            <person name="Lee S.K."/>
        </authorList>
    </citation>
    <scope>NUCLEOTIDE SEQUENCE [LARGE SCALE GENOMIC DNA]</scope>
    <source>
        <tissue evidence="3">Muscle</tissue>
    </source>
</reference>
<keyword evidence="4" id="KW-1185">Reference proteome</keyword>
<name>A0A4Z2EFA1_9TELE</name>
<comment type="caution">
    <text evidence="3">The sequence shown here is derived from an EMBL/GenBank/DDBJ whole genome shotgun (WGS) entry which is preliminary data.</text>
</comment>
<feature type="compositionally biased region" description="Basic and acidic residues" evidence="1">
    <location>
        <begin position="114"/>
        <end position="131"/>
    </location>
</feature>
<proteinExistence type="predicted"/>
<dbReference type="Proteomes" id="UP000314294">
    <property type="component" value="Unassembled WGS sequence"/>
</dbReference>
<feature type="signal peptide" evidence="2">
    <location>
        <begin position="1"/>
        <end position="22"/>
    </location>
</feature>
<dbReference type="AlphaFoldDB" id="A0A4Z2EFA1"/>
<evidence type="ECO:0000313" key="3">
    <source>
        <dbReference type="EMBL" id="TNN27607.1"/>
    </source>
</evidence>
<evidence type="ECO:0000313" key="4">
    <source>
        <dbReference type="Proteomes" id="UP000314294"/>
    </source>
</evidence>
<sequence>MVTDFLWVALGLLRLLPPPPRPSLICSPRGFSTLGFLEKCTWVLPSSPSVTASFLSVALPQWGQKALVMMLVVLQGNQTELHGPRVQVLASGGPDSPEAGVASQDVAPGLPDQHPVDRQHVEPDLDQHVLERTSWSDPHGTVP</sequence>